<keyword evidence="6" id="KW-0653">Protein transport</keyword>
<dbReference type="Proteomes" id="UP000593910">
    <property type="component" value="Chromosome"/>
</dbReference>
<keyword evidence="6" id="KW-0813">Transport</keyword>
<dbReference type="KEGG" id="smax:FJR03_09705"/>
<protein>
    <submittedName>
        <fullName evidence="11">Flagellar motor protein MotA</fullName>
    </submittedName>
</protein>
<evidence type="ECO:0000256" key="6">
    <source>
        <dbReference type="RuleBase" id="RU004057"/>
    </source>
</evidence>
<dbReference type="PANTHER" id="PTHR30625">
    <property type="entry name" value="PROTEIN TOLQ"/>
    <property type="match status" value="1"/>
</dbReference>
<keyword evidence="9" id="KW-0732">Signal</keyword>
<evidence type="ECO:0000256" key="3">
    <source>
        <dbReference type="ARBA" id="ARBA00022692"/>
    </source>
</evidence>
<keyword evidence="7" id="KW-0175">Coiled coil</keyword>
<feature type="chain" id="PRO_5032780873" evidence="9">
    <location>
        <begin position="18"/>
        <end position="437"/>
    </location>
</feature>
<sequence>MKFLPLLFLLLLNTLHADELLDAYKKEYAFLKAEKNELQKRLKSEQTSQQKELSKTKAKVNQLQNSLVSLSNNSDELNKQIEKSSQMLEDKKSNKEISSSVVLQAKSLLNEYNIAVDDSKDANVLAVMTKAFNDTAKLYNKLSSVEKTEGKFYLTDGTTTQGTIIKVGNVAAYGITNSVAGALAPAGNGEYKIWNENASEDAAAFNNNNKIRKNTKVFIYENLDKDVEYKKEKTLEETIEGGGTIGYIILALGVLGLLLIVVRVILLFNAGSNVKKITSIVVEKVETSDAQSALEAIKSFKGATARVIKATLRNINKERDHIEDIVTENILNESSNIDKFGSFVLVLAAVAPLLGLLGTVTGMIATFDIITEHGTGDPKLLSGGISEALVTTMLGLVVAIPLLLLGNLVSGWAQSIKDSMEHSALHIVNIFENKKAR</sequence>
<feature type="transmembrane region" description="Helical" evidence="8">
    <location>
        <begin position="245"/>
        <end position="268"/>
    </location>
</feature>
<evidence type="ECO:0000313" key="12">
    <source>
        <dbReference type="Proteomes" id="UP000593910"/>
    </source>
</evidence>
<feature type="transmembrane region" description="Helical" evidence="8">
    <location>
        <begin position="390"/>
        <end position="413"/>
    </location>
</feature>
<name>A0A7M1AXE5_9BACT</name>
<evidence type="ECO:0000256" key="7">
    <source>
        <dbReference type="SAM" id="Coils"/>
    </source>
</evidence>
<dbReference type="PANTHER" id="PTHR30625:SF11">
    <property type="entry name" value="MOTA_TOLQ_EXBB PROTON CHANNEL DOMAIN-CONTAINING PROTEIN"/>
    <property type="match status" value="1"/>
</dbReference>
<keyword evidence="4 8" id="KW-1133">Transmembrane helix</keyword>
<keyword evidence="11" id="KW-0969">Cilium</keyword>
<dbReference type="AlphaFoldDB" id="A0A7M1AXE5"/>
<keyword evidence="5 8" id="KW-0472">Membrane</keyword>
<dbReference type="InterPro" id="IPR050790">
    <property type="entry name" value="ExbB/TolQ_transport"/>
</dbReference>
<accession>A0A7M1AXE5</accession>
<organism evidence="11 12">
    <name type="scientific">Sulfurimonas marina</name>
    <dbReference type="NCBI Taxonomy" id="2590551"/>
    <lineage>
        <taxon>Bacteria</taxon>
        <taxon>Pseudomonadati</taxon>
        <taxon>Campylobacterota</taxon>
        <taxon>Epsilonproteobacteria</taxon>
        <taxon>Campylobacterales</taxon>
        <taxon>Sulfurimonadaceae</taxon>
        <taxon>Sulfurimonas</taxon>
    </lineage>
</organism>
<keyword evidence="11" id="KW-0282">Flagellum</keyword>
<evidence type="ECO:0000313" key="11">
    <source>
        <dbReference type="EMBL" id="QOP41996.1"/>
    </source>
</evidence>
<dbReference type="GO" id="GO:0017038">
    <property type="term" value="P:protein import"/>
    <property type="evidence" value="ECO:0007669"/>
    <property type="project" value="TreeGrafter"/>
</dbReference>
<gene>
    <name evidence="11" type="ORF">FJR03_09705</name>
</gene>
<dbReference type="InterPro" id="IPR002898">
    <property type="entry name" value="MotA_ExbB_proton_chnl"/>
</dbReference>
<evidence type="ECO:0000256" key="9">
    <source>
        <dbReference type="SAM" id="SignalP"/>
    </source>
</evidence>
<dbReference type="Pfam" id="PF01618">
    <property type="entry name" value="MotA_ExbB"/>
    <property type="match status" value="1"/>
</dbReference>
<evidence type="ECO:0000256" key="5">
    <source>
        <dbReference type="ARBA" id="ARBA00023136"/>
    </source>
</evidence>
<feature type="coiled-coil region" evidence="7">
    <location>
        <begin position="21"/>
        <end position="94"/>
    </location>
</feature>
<dbReference type="EMBL" id="CP041165">
    <property type="protein sequence ID" value="QOP41996.1"/>
    <property type="molecule type" value="Genomic_DNA"/>
</dbReference>
<evidence type="ECO:0000259" key="10">
    <source>
        <dbReference type="Pfam" id="PF01618"/>
    </source>
</evidence>
<evidence type="ECO:0000256" key="1">
    <source>
        <dbReference type="ARBA" id="ARBA00004429"/>
    </source>
</evidence>
<evidence type="ECO:0000256" key="2">
    <source>
        <dbReference type="ARBA" id="ARBA00022475"/>
    </source>
</evidence>
<keyword evidence="2" id="KW-1003">Cell membrane</keyword>
<proteinExistence type="inferred from homology"/>
<feature type="signal peptide" evidence="9">
    <location>
        <begin position="1"/>
        <end position="17"/>
    </location>
</feature>
<feature type="transmembrane region" description="Helical" evidence="8">
    <location>
        <begin position="343"/>
        <end position="370"/>
    </location>
</feature>
<feature type="domain" description="MotA/TolQ/ExbB proton channel" evidence="10">
    <location>
        <begin position="304"/>
        <end position="421"/>
    </location>
</feature>
<comment type="subcellular location">
    <subcellularLocation>
        <location evidence="1">Cell inner membrane</location>
        <topology evidence="1">Multi-pass membrane protein</topology>
    </subcellularLocation>
    <subcellularLocation>
        <location evidence="6">Membrane</location>
        <topology evidence="6">Multi-pass membrane protein</topology>
    </subcellularLocation>
</comment>
<evidence type="ECO:0000256" key="8">
    <source>
        <dbReference type="SAM" id="Phobius"/>
    </source>
</evidence>
<comment type="similarity">
    <text evidence="6">Belongs to the exbB/tolQ family.</text>
</comment>
<keyword evidence="11" id="KW-0966">Cell projection</keyword>
<dbReference type="RefSeq" id="WP_193113316.1">
    <property type="nucleotide sequence ID" value="NZ_CP041165.1"/>
</dbReference>
<keyword evidence="3 8" id="KW-0812">Transmembrane</keyword>
<dbReference type="GO" id="GO:0005886">
    <property type="term" value="C:plasma membrane"/>
    <property type="evidence" value="ECO:0007669"/>
    <property type="project" value="UniProtKB-SubCell"/>
</dbReference>
<keyword evidence="12" id="KW-1185">Reference proteome</keyword>
<reference evidence="11 12" key="1">
    <citation type="submission" date="2019-06" db="EMBL/GenBank/DDBJ databases">
        <title>Sulfurimonas gotlandica sp. nov., a chemoautotrophic and psychrotolerant epsilonproteobacterium isolated from a pelagic redoxcline, and an emended description of the genus Sulfurimonas.</title>
        <authorList>
            <person name="Wang S."/>
            <person name="Jiang L."/>
            <person name="Shao Z."/>
        </authorList>
    </citation>
    <scope>NUCLEOTIDE SEQUENCE [LARGE SCALE GENOMIC DNA]</scope>
    <source>
        <strain evidence="11 12">B2</strain>
    </source>
</reference>
<evidence type="ECO:0000256" key="4">
    <source>
        <dbReference type="ARBA" id="ARBA00022989"/>
    </source>
</evidence>